<feature type="coiled-coil region" evidence="2">
    <location>
        <begin position="68"/>
        <end position="103"/>
    </location>
</feature>
<evidence type="ECO:0000256" key="3">
    <source>
        <dbReference type="SAM" id="MobiDB-lite"/>
    </source>
</evidence>
<feature type="domain" description="Trichohyalin-plectin-homology" evidence="4">
    <location>
        <begin position="576"/>
        <end position="910"/>
    </location>
</feature>
<dbReference type="PANTHER" id="PTHR28663:SF1">
    <property type="entry name" value="CILIA- AND FLAGELLA- ASSOCIATED PROTEIN 210"/>
    <property type="match status" value="1"/>
</dbReference>
<evidence type="ECO:0000256" key="1">
    <source>
        <dbReference type="ARBA" id="ARBA00023054"/>
    </source>
</evidence>
<dbReference type="STRING" id="113540.ENSSFOP00015031420"/>
<dbReference type="InterPro" id="IPR043597">
    <property type="entry name" value="TPH_dom"/>
</dbReference>
<feature type="region of interest" description="Disordered" evidence="3">
    <location>
        <begin position="164"/>
        <end position="184"/>
    </location>
</feature>
<sequence length="1306" mass="154951">HETITPIKAPDLRQVIVLPKAEWLRIQDNLNHVNKQKDSLKELLKEREVLHLRSKEVVKLWSNTVTGQRQKKMEAKKIQEEIEEEEMKQIDLEEAKYKEQKRKEAIDKAKTQQYYQMDRVRRFHSGLLLTEVLKEREAQLELKQKKLNASRDLDRDVMVALRRKDEEDRQQEQHSAKQRRLKNKVLAEDLRQQIKESEFKRNQEKLENKKEAEQLQHLKELYDQERSSHEQEQKEQKRRNMNAYKEHMSTRDLQRALDAQREEMEEERRRIFAAAKEKMMKLRKEKEAEMFREVQQHKEAMLESLTVRQKEEVSNEEELIANAIAQREARLAQEQKERDEKKMAMLSAITLHREAKAERQAKKHLEKTAEMEFNRKNAAHFADEEKWFQIYTQGVIDRAAEAGRNTYPLQKVARKGTGGGLGPIIGSVRPSYLVHDNTGVELPTYISKRTQNIKELQETITQIQAPNLHQLTELPKAEWLQLQDSLNHVNKHSESIMDLSKEQEILQHHSKEVAKSWSNTIAGQRQKKLEAKQIREENREKERKQADVEHIRYQQQKRKEAIEKAKTKLLYQTDRSALLLSEVLNEWEAQLELKQKMLNASRNVERDVIAALRKKEEEAMQREEHRAKQRRLKNKATAEDLKQQMKEHKYKRNQERLRIKKEAEELLQLQELYNRENNRLEQEEKEQKQRIMNAYKEHMATRDLLKALDAQREDMEEERRRMIITAKEKMMKLRKEKEAERFRGVQRRNEALLESVTELERLRQQEVFNNEQELFSKAVAQREARLAQEQNEKDEKKMAMLGAIALHRETKQEEEERDRDEKQKDLDILYAAKEADRLFFEEQLLKAQKMKHDRKTLQDAHIHQMAEKRTKKSFEKNREMGFNTKNADLFADEEKWFQIYAQGVINRAAQAGRNIYPLRKAARMGIGGVEETITPIQAPDLCQVAVLPKAEWLRIQDNLNHVNKHNNVLQEISKEREALHLRSKEVVKLWSNTITGQRQKKLEAKQIREENKEKERILIDIEEAKYQQRKRKEAIDKAKTQLLYHTDRSGLLLTEVLKEREAQLQLKQKTQNACRNLDRDIIAALERKDEEAMQQEEESAKQRRLKNKATAEDLKQQDLLRALDAKKEELEEERRKLIVAGREKMLQLRREKETEMLRDVQRRNEALLESVAELERQRQQEEATNEETMFANAVAEREARLAQEQKERDEKKMAMLSAIALHRDTKAERHAKMQLEMNQEMDFNTTNEDRIADEEKWFRIYAKGVIDRAEETERNTYPLNKAARKGSGGGLGPVIGGVRPSYLVEP</sequence>
<feature type="region of interest" description="Disordered" evidence="3">
    <location>
        <begin position="1089"/>
        <end position="1109"/>
    </location>
</feature>
<dbReference type="PANTHER" id="PTHR28663">
    <property type="entry name" value="COILED-COIL DOMAIN-CONTAINING PROTEIN 173"/>
    <property type="match status" value="1"/>
</dbReference>
<feature type="coiled-coil region" evidence="2">
    <location>
        <begin position="997"/>
        <end position="1027"/>
    </location>
</feature>
<protein>
    <submittedName>
        <fullName evidence="5">Coiled-coil domain-containing protein 173-like</fullName>
    </submittedName>
</protein>
<feature type="region of interest" description="Disordered" evidence="3">
    <location>
        <begin position="1278"/>
        <end position="1306"/>
    </location>
</feature>
<feature type="domain" description="Trichohyalin-plectin-homology" evidence="4">
    <location>
        <begin position="115"/>
        <end position="386"/>
    </location>
</feature>
<dbReference type="Pfam" id="PF13868">
    <property type="entry name" value="TPH"/>
    <property type="match status" value="2"/>
</dbReference>
<feature type="coiled-coil region" evidence="2">
    <location>
        <begin position="584"/>
        <end position="725"/>
    </location>
</feature>
<gene>
    <name evidence="5" type="ORF">Z043_101033</name>
</gene>
<feature type="compositionally biased region" description="Basic and acidic residues" evidence="3">
    <location>
        <begin position="220"/>
        <end position="235"/>
    </location>
</feature>
<dbReference type="InterPro" id="IPR039986">
    <property type="entry name" value="CFAP210"/>
</dbReference>
<feature type="non-terminal residue" evidence="5">
    <location>
        <position position="1"/>
    </location>
</feature>
<organism evidence="5 6">
    <name type="scientific">Scleropages formosus</name>
    <name type="common">Asian bonytongue</name>
    <name type="synonym">Osteoglossum formosum</name>
    <dbReference type="NCBI Taxonomy" id="113540"/>
    <lineage>
        <taxon>Eukaryota</taxon>
        <taxon>Metazoa</taxon>
        <taxon>Chordata</taxon>
        <taxon>Craniata</taxon>
        <taxon>Vertebrata</taxon>
        <taxon>Euteleostomi</taxon>
        <taxon>Actinopterygii</taxon>
        <taxon>Neopterygii</taxon>
        <taxon>Teleostei</taxon>
        <taxon>Osteoglossocephala</taxon>
        <taxon>Osteoglossomorpha</taxon>
        <taxon>Osteoglossiformes</taxon>
        <taxon>Osteoglossidae</taxon>
        <taxon>Scleropages</taxon>
    </lineage>
</organism>
<evidence type="ECO:0000313" key="6">
    <source>
        <dbReference type="Proteomes" id="UP000034805"/>
    </source>
</evidence>
<feature type="coiled-coil region" evidence="2">
    <location>
        <begin position="524"/>
        <end position="554"/>
    </location>
</feature>
<evidence type="ECO:0000313" key="5">
    <source>
        <dbReference type="EMBL" id="KPP79396.1"/>
    </source>
</evidence>
<feature type="region of interest" description="Disordered" evidence="3">
    <location>
        <begin position="220"/>
        <end position="242"/>
    </location>
</feature>
<reference evidence="5 6" key="1">
    <citation type="submission" date="2015-08" db="EMBL/GenBank/DDBJ databases">
        <title>The genome of the Asian arowana (Scleropages formosus).</title>
        <authorList>
            <person name="Tan M.H."/>
            <person name="Gan H.M."/>
            <person name="Croft L.J."/>
            <person name="Austin C.M."/>
        </authorList>
    </citation>
    <scope>NUCLEOTIDE SEQUENCE [LARGE SCALE GENOMIC DNA]</scope>
    <source>
        <strain evidence="5">Aro1</strain>
    </source>
</reference>
<feature type="compositionally biased region" description="Basic and acidic residues" evidence="3">
    <location>
        <begin position="164"/>
        <end position="175"/>
    </location>
</feature>
<proteinExistence type="predicted"/>
<evidence type="ECO:0000256" key="2">
    <source>
        <dbReference type="SAM" id="Coils"/>
    </source>
</evidence>
<dbReference type="EMBL" id="JARO02000221">
    <property type="protein sequence ID" value="KPP79396.1"/>
    <property type="molecule type" value="Genomic_DNA"/>
</dbReference>
<name>A0A0P7VAP7_SCLFO</name>
<keyword evidence="1 2" id="KW-0175">Coiled coil</keyword>
<evidence type="ECO:0000259" key="4">
    <source>
        <dbReference type="Pfam" id="PF13868"/>
    </source>
</evidence>
<comment type="caution">
    <text evidence="5">The sequence shown here is derived from an EMBL/GenBank/DDBJ whole genome shotgun (WGS) entry which is preliminary data.</text>
</comment>
<dbReference type="Proteomes" id="UP000034805">
    <property type="component" value="Unassembled WGS sequence"/>
</dbReference>
<feature type="compositionally biased region" description="Gly residues" evidence="3">
    <location>
        <begin position="1286"/>
        <end position="1295"/>
    </location>
</feature>
<dbReference type="GO" id="GO:0005879">
    <property type="term" value="C:axonemal microtubule"/>
    <property type="evidence" value="ECO:0007669"/>
    <property type="project" value="TreeGrafter"/>
</dbReference>
<accession>A0A0P7VAP7</accession>